<dbReference type="AlphaFoldDB" id="A0A841PRC8"/>
<dbReference type="Pfam" id="PF05116">
    <property type="entry name" value="S6PP"/>
    <property type="match status" value="1"/>
</dbReference>
<comment type="caution">
    <text evidence="3">The sequence shown here is derived from an EMBL/GenBank/DDBJ whole genome shotgun (WGS) entry which is preliminary data.</text>
</comment>
<keyword evidence="4" id="KW-1185">Reference proteome</keyword>
<sequence length="285" mass="33070">MNWHNPKKTTLRQYDDVNSIKYIVYSDLDETLYSHKITDEEKTSIQAFENYMEHIVKNHQVLFGVITGSSLDSVIQKLETGIHQIMPHFVACDLGTMLYWVKNDGNFYPDQEWVYRLKNMNFNQENVNAIVKDLEALHKIEITPQTQLGSSSFKKNYYYYMIDDLTDKHNIEMIRDFAYKQEMDCNINICNPLAGDPERAYDIDFIPKNTGKAAIVEFINQKFKVGMEYTFAFGDSGNDLEMLSKVGHGYLLDNATTDAKKQYEKVTSNPYTKGILNILKENFGH</sequence>
<dbReference type="InterPro" id="IPR006379">
    <property type="entry name" value="HAD-SF_hydro_IIB"/>
</dbReference>
<evidence type="ECO:0000313" key="4">
    <source>
        <dbReference type="Proteomes" id="UP000568839"/>
    </source>
</evidence>
<reference evidence="3 4" key="1">
    <citation type="submission" date="2020-08" db="EMBL/GenBank/DDBJ databases">
        <title>Genomic Encyclopedia of Type Strains, Phase IV (KMG-IV): sequencing the most valuable type-strain genomes for metagenomic binning, comparative biology and taxonomic classification.</title>
        <authorList>
            <person name="Goeker M."/>
        </authorList>
    </citation>
    <scope>NUCLEOTIDE SEQUENCE [LARGE SCALE GENOMIC DNA]</scope>
    <source>
        <strain evidence="3 4">DSM 21769</strain>
    </source>
</reference>
<keyword evidence="1 3" id="KW-0378">Hydrolase</keyword>
<protein>
    <submittedName>
        <fullName evidence="3">Kanosamine-6-phosphate phosphatase</fullName>
        <ecNumber evidence="3">3.1.3.92</ecNumber>
    </submittedName>
</protein>
<dbReference type="GO" id="GO:0016791">
    <property type="term" value="F:phosphatase activity"/>
    <property type="evidence" value="ECO:0007669"/>
    <property type="project" value="TreeGrafter"/>
</dbReference>
<dbReference type="EC" id="3.1.3.92" evidence="3"/>
<feature type="domain" description="Sucrose phosphatase-like" evidence="2">
    <location>
        <begin position="22"/>
        <end position="276"/>
    </location>
</feature>
<gene>
    <name evidence="3" type="ORF">HNR44_001704</name>
</gene>
<dbReference type="SUPFAM" id="SSF56784">
    <property type="entry name" value="HAD-like"/>
    <property type="match status" value="1"/>
</dbReference>
<accession>A0A841PRC8</accession>
<dbReference type="EMBL" id="JACHHJ010000002">
    <property type="protein sequence ID" value="MBB6449726.1"/>
    <property type="molecule type" value="Genomic_DNA"/>
</dbReference>
<dbReference type="InterPro" id="IPR036412">
    <property type="entry name" value="HAD-like_sf"/>
</dbReference>
<dbReference type="RefSeq" id="WP_184403693.1">
    <property type="nucleotide sequence ID" value="NZ_JACHHJ010000002.1"/>
</dbReference>
<name>A0A841PRC8_9BACL</name>
<dbReference type="SFLD" id="SFLDS00003">
    <property type="entry name" value="Haloacid_Dehalogenase"/>
    <property type="match status" value="1"/>
</dbReference>
<dbReference type="GO" id="GO:0005829">
    <property type="term" value="C:cytosol"/>
    <property type="evidence" value="ECO:0007669"/>
    <property type="project" value="TreeGrafter"/>
</dbReference>
<dbReference type="NCBIfam" id="TIGR01484">
    <property type="entry name" value="HAD-SF-IIB"/>
    <property type="match status" value="1"/>
</dbReference>
<dbReference type="SFLD" id="SFLDG01140">
    <property type="entry name" value="C2.B:_Phosphomannomutase_and_P"/>
    <property type="match status" value="1"/>
</dbReference>
<dbReference type="Proteomes" id="UP000568839">
    <property type="component" value="Unassembled WGS sequence"/>
</dbReference>
<dbReference type="Gene3D" id="3.30.70.1410">
    <property type="entry name" value="yhjk (haloacid dehalogenase-like hydrolase protein) domain"/>
    <property type="match status" value="1"/>
</dbReference>
<evidence type="ECO:0000313" key="3">
    <source>
        <dbReference type="EMBL" id="MBB6449726.1"/>
    </source>
</evidence>
<dbReference type="Gene3D" id="3.40.50.1000">
    <property type="entry name" value="HAD superfamily/HAD-like"/>
    <property type="match status" value="1"/>
</dbReference>
<dbReference type="SFLD" id="SFLDG01141">
    <property type="entry name" value="C2.B.1:_Sucrose_Phosphatase_Li"/>
    <property type="match status" value="1"/>
</dbReference>
<proteinExistence type="predicted"/>
<dbReference type="GO" id="GO:0000287">
    <property type="term" value="F:magnesium ion binding"/>
    <property type="evidence" value="ECO:0007669"/>
    <property type="project" value="TreeGrafter"/>
</dbReference>
<dbReference type="PANTHER" id="PTHR10000">
    <property type="entry name" value="PHOSPHOSERINE PHOSPHATASE"/>
    <property type="match status" value="1"/>
</dbReference>
<dbReference type="InterPro" id="IPR023214">
    <property type="entry name" value="HAD_sf"/>
</dbReference>
<dbReference type="PANTHER" id="PTHR10000:SF57">
    <property type="entry name" value="KANOSAMINE-6-PHOSPHATE PHOSPHATASE"/>
    <property type="match status" value="1"/>
</dbReference>
<dbReference type="PROSITE" id="PS01229">
    <property type="entry name" value="COF_2"/>
    <property type="match status" value="1"/>
</dbReference>
<evidence type="ECO:0000256" key="1">
    <source>
        <dbReference type="ARBA" id="ARBA00022801"/>
    </source>
</evidence>
<dbReference type="InterPro" id="IPR006380">
    <property type="entry name" value="SPP-like_dom"/>
</dbReference>
<organism evidence="3 4">
    <name type="scientific">Geomicrobium halophilum</name>
    <dbReference type="NCBI Taxonomy" id="549000"/>
    <lineage>
        <taxon>Bacteria</taxon>
        <taxon>Bacillati</taxon>
        <taxon>Bacillota</taxon>
        <taxon>Bacilli</taxon>
        <taxon>Bacillales</taxon>
        <taxon>Geomicrobium</taxon>
    </lineage>
</organism>
<evidence type="ECO:0000259" key="2">
    <source>
        <dbReference type="Pfam" id="PF05116"/>
    </source>
</evidence>